<dbReference type="SUPFAM" id="SSF55347">
    <property type="entry name" value="Glyceraldehyde-3-phosphate dehydrogenase-like, C-terminal domain"/>
    <property type="match status" value="1"/>
</dbReference>
<proteinExistence type="predicted"/>
<dbReference type="RefSeq" id="WP_148451334.1">
    <property type="nucleotide sequence ID" value="NZ_VSDO01000002.1"/>
</dbReference>
<dbReference type="InterPro" id="IPR000683">
    <property type="entry name" value="Gfo/Idh/MocA-like_OxRdtase_N"/>
</dbReference>
<dbReference type="Pfam" id="PF01408">
    <property type="entry name" value="GFO_IDH_MocA"/>
    <property type="match status" value="1"/>
</dbReference>
<sequence length="348" mass="38817">MGEALGAAIIGCGTIFPPHAEALKRMDGAVLRVVVDEDRCRAEAAAGEYECEAAADYRRLLEREDIQVVHLCTPHHRHAEMAVELLRAGKHVLSEKPMAHSLEAALRISHAAERSSAQFGLVFQNRYNEASLKIRDMIETGALGRLVCMKGVVTWFREPGYYENSPWRGRWETEGGGVLINQAIHTLDLLQWFGGEVSSIRGCASADVLHDVIEVEDTVHAALTFKNGVRGLFYATNAYLAHSPVELELIFERGCLHQRQDRLFLSRDGEESLLCGPPFRAREAGGAGNSAGKSYWGNSHGRLISDFYRHIREGRKFAIDEHEGLKVMGLVSDLYRSSQIRRPPEVRE</sequence>
<gene>
    <name evidence="3" type="ORF">FRY98_08445</name>
</gene>
<evidence type="ECO:0000313" key="3">
    <source>
        <dbReference type="EMBL" id="TYA12732.1"/>
    </source>
</evidence>
<dbReference type="PANTHER" id="PTHR43249">
    <property type="entry name" value="UDP-N-ACETYL-2-AMINO-2-DEOXY-D-GLUCURONATE OXIDASE"/>
    <property type="match status" value="1"/>
</dbReference>
<organism evidence="3 4">
    <name type="scientific">Paenibacillus faecis</name>
    <dbReference type="NCBI Taxonomy" id="862114"/>
    <lineage>
        <taxon>Bacteria</taxon>
        <taxon>Bacillati</taxon>
        <taxon>Bacillota</taxon>
        <taxon>Bacilli</taxon>
        <taxon>Bacillales</taxon>
        <taxon>Paenibacillaceae</taxon>
        <taxon>Paenibacillus</taxon>
    </lineage>
</organism>
<dbReference type="Proteomes" id="UP000325218">
    <property type="component" value="Unassembled WGS sequence"/>
</dbReference>
<dbReference type="Pfam" id="PF22725">
    <property type="entry name" value="GFO_IDH_MocA_C3"/>
    <property type="match status" value="1"/>
</dbReference>
<dbReference type="InterPro" id="IPR036291">
    <property type="entry name" value="NAD(P)-bd_dom_sf"/>
</dbReference>
<evidence type="ECO:0000259" key="2">
    <source>
        <dbReference type="Pfam" id="PF22725"/>
    </source>
</evidence>
<dbReference type="InterPro" id="IPR055170">
    <property type="entry name" value="GFO_IDH_MocA-like_dom"/>
</dbReference>
<feature type="domain" description="GFO/IDH/MocA-like oxidoreductase" evidence="2">
    <location>
        <begin position="132"/>
        <end position="256"/>
    </location>
</feature>
<protein>
    <submittedName>
        <fullName evidence="3">Gfo/Idh/MocA family oxidoreductase</fullName>
    </submittedName>
</protein>
<keyword evidence="4" id="KW-1185">Reference proteome</keyword>
<evidence type="ECO:0000259" key="1">
    <source>
        <dbReference type="Pfam" id="PF01408"/>
    </source>
</evidence>
<dbReference type="EMBL" id="VSDO01000002">
    <property type="protein sequence ID" value="TYA12732.1"/>
    <property type="molecule type" value="Genomic_DNA"/>
</dbReference>
<reference evidence="3 4" key="1">
    <citation type="submission" date="2019-08" db="EMBL/GenBank/DDBJ databases">
        <title>Genome sequencing of Paenibacillus faecis DSM 23593(T).</title>
        <authorList>
            <person name="Kook J.-K."/>
            <person name="Park S.-N."/>
            <person name="Lim Y.K."/>
        </authorList>
    </citation>
    <scope>NUCLEOTIDE SEQUENCE [LARGE SCALE GENOMIC DNA]</scope>
    <source>
        <strain evidence="3 4">DSM 23593</strain>
    </source>
</reference>
<dbReference type="OrthoDB" id="9815825at2"/>
<name>A0A5D0CSE4_9BACL</name>
<dbReference type="InterPro" id="IPR052515">
    <property type="entry name" value="Gfo/Idh/MocA_Oxidoreductase"/>
</dbReference>
<dbReference type="Gene3D" id="3.30.360.10">
    <property type="entry name" value="Dihydrodipicolinate Reductase, domain 2"/>
    <property type="match status" value="1"/>
</dbReference>
<accession>A0A5D0CSE4</accession>
<dbReference type="AlphaFoldDB" id="A0A5D0CSE4"/>
<dbReference type="Gene3D" id="3.40.50.720">
    <property type="entry name" value="NAD(P)-binding Rossmann-like Domain"/>
    <property type="match status" value="1"/>
</dbReference>
<dbReference type="PANTHER" id="PTHR43249:SF1">
    <property type="entry name" value="D-GLUCOSIDE 3-DEHYDROGENASE"/>
    <property type="match status" value="1"/>
</dbReference>
<comment type="caution">
    <text evidence="3">The sequence shown here is derived from an EMBL/GenBank/DDBJ whole genome shotgun (WGS) entry which is preliminary data.</text>
</comment>
<dbReference type="GO" id="GO:0000166">
    <property type="term" value="F:nucleotide binding"/>
    <property type="evidence" value="ECO:0007669"/>
    <property type="project" value="InterPro"/>
</dbReference>
<feature type="domain" description="Gfo/Idh/MocA-like oxidoreductase N-terminal" evidence="1">
    <location>
        <begin position="7"/>
        <end position="119"/>
    </location>
</feature>
<evidence type="ECO:0000313" key="4">
    <source>
        <dbReference type="Proteomes" id="UP000325218"/>
    </source>
</evidence>
<dbReference type="SUPFAM" id="SSF51735">
    <property type="entry name" value="NAD(P)-binding Rossmann-fold domains"/>
    <property type="match status" value="1"/>
</dbReference>